<dbReference type="RefSeq" id="WP_089097244.1">
    <property type="nucleotide sequence ID" value="NZ_NDYL01000001.1"/>
</dbReference>
<dbReference type="Proteomes" id="UP000198394">
    <property type="component" value="Unassembled WGS sequence"/>
</dbReference>
<organism evidence="1 2">
    <name type="scientific">Parageobacillus galactosidasius</name>
    <dbReference type="NCBI Taxonomy" id="883812"/>
    <lineage>
        <taxon>Bacteria</taxon>
        <taxon>Bacillati</taxon>
        <taxon>Bacillota</taxon>
        <taxon>Bacilli</taxon>
        <taxon>Bacillales</taxon>
        <taxon>Anoxybacillaceae</taxon>
        <taxon>Parageobacillus</taxon>
    </lineage>
</organism>
<dbReference type="EMBL" id="NDYL01000001">
    <property type="protein sequence ID" value="OXB94791.1"/>
    <property type="molecule type" value="Genomic_DNA"/>
</dbReference>
<comment type="caution">
    <text evidence="1">The sequence shown here is derived from an EMBL/GenBank/DDBJ whole genome shotgun (WGS) entry which is preliminary data.</text>
</comment>
<proteinExistence type="predicted"/>
<sequence length="61" mass="7300">MLTLRELLEQEAPLENYIFPEDFCEEWLDMHVAAFGIEDNTDYGIVYARSFFGTRIFIYQK</sequence>
<reference evidence="1 2" key="1">
    <citation type="submission" date="2017-04" db="EMBL/GenBank/DDBJ databases">
        <title>The genome sequence of Parageobacillus galactosidasius DSM 18751.</title>
        <authorList>
            <person name="Ramaloko W.T."/>
            <person name="Koen N."/>
            <person name="Polliack S."/>
            <person name="Aliyu H."/>
            <person name="Lebre P."/>
            <person name="Mohr T."/>
            <person name="Oswald F."/>
            <person name="Zwick M."/>
            <person name="Neumann A."/>
            <person name="Syldatk C."/>
            <person name="Cowan D."/>
            <person name="De Maayer P."/>
        </authorList>
    </citation>
    <scope>NUCLEOTIDE SEQUENCE [LARGE SCALE GENOMIC DNA]</scope>
    <source>
        <strain evidence="1 2">DSM 18751</strain>
    </source>
</reference>
<gene>
    <name evidence="1" type="ORF">B9L23_07980</name>
</gene>
<dbReference type="AlphaFoldDB" id="A0A226QQP1"/>
<protein>
    <submittedName>
        <fullName evidence="1">Uncharacterized protein</fullName>
    </submittedName>
</protein>
<keyword evidence="2" id="KW-1185">Reference proteome</keyword>
<name>A0A226QQP1_9BACL</name>
<evidence type="ECO:0000313" key="2">
    <source>
        <dbReference type="Proteomes" id="UP000198394"/>
    </source>
</evidence>
<accession>A0A226QQP1</accession>
<evidence type="ECO:0000313" key="1">
    <source>
        <dbReference type="EMBL" id="OXB94791.1"/>
    </source>
</evidence>